<dbReference type="InParanoid" id="A0A1V9WYI0"/>
<dbReference type="STRING" id="418985.A0A1V9WYI0"/>
<reference evidence="1 2" key="1">
    <citation type="journal article" date="2017" name="Gigascience">
        <title>Draft genome of the honey bee ectoparasitic mite, Tropilaelaps mercedesae, is shaped by the parasitic life history.</title>
        <authorList>
            <person name="Dong X."/>
            <person name="Armstrong S.D."/>
            <person name="Xia D."/>
            <person name="Makepeace B.L."/>
            <person name="Darby A.C."/>
            <person name="Kadowaki T."/>
        </authorList>
    </citation>
    <scope>NUCLEOTIDE SEQUENCE [LARGE SCALE GENOMIC DNA]</scope>
    <source>
        <strain evidence="1">Wuxi-XJTLU</strain>
    </source>
</reference>
<dbReference type="GO" id="GO:0046982">
    <property type="term" value="F:protein heterodimerization activity"/>
    <property type="evidence" value="ECO:0007669"/>
    <property type="project" value="InterPro"/>
</dbReference>
<sequence>MNSFVNDIFDSIVAEASRLSCYTYKKLYHHLREAQTFVSVLLPGESCYSLKMFKT</sequence>
<gene>
    <name evidence="1" type="ORF">BIW11_14243</name>
</gene>
<keyword evidence="2" id="KW-1185">Reference proteome</keyword>
<evidence type="ECO:0000313" key="1">
    <source>
        <dbReference type="EMBL" id="OQR66310.1"/>
    </source>
</evidence>
<dbReference type="Proteomes" id="UP000192247">
    <property type="component" value="Unassembled WGS sequence"/>
</dbReference>
<dbReference type="InterPro" id="IPR009072">
    <property type="entry name" value="Histone-fold"/>
</dbReference>
<accession>A0A1V9WYI0</accession>
<organism evidence="1 2">
    <name type="scientific">Tropilaelaps mercedesae</name>
    <dbReference type="NCBI Taxonomy" id="418985"/>
    <lineage>
        <taxon>Eukaryota</taxon>
        <taxon>Metazoa</taxon>
        <taxon>Ecdysozoa</taxon>
        <taxon>Arthropoda</taxon>
        <taxon>Chelicerata</taxon>
        <taxon>Arachnida</taxon>
        <taxon>Acari</taxon>
        <taxon>Parasitiformes</taxon>
        <taxon>Mesostigmata</taxon>
        <taxon>Gamasina</taxon>
        <taxon>Dermanyssoidea</taxon>
        <taxon>Laelapidae</taxon>
        <taxon>Tropilaelaps</taxon>
    </lineage>
</organism>
<evidence type="ECO:0000313" key="2">
    <source>
        <dbReference type="Proteomes" id="UP000192247"/>
    </source>
</evidence>
<dbReference type="Gene3D" id="1.10.20.10">
    <property type="entry name" value="Histone, subunit A"/>
    <property type="match status" value="1"/>
</dbReference>
<proteinExistence type="predicted"/>
<protein>
    <submittedName>
        <fullName evidence="1">Histone H2B</fullName>
    </submittedName>
</protein>
<dbReference type="AlphaFoldDB" id="A0A1V9WYI0"/>
<dbReference type="SUPFAM" id="SSF47113">
    <property type="entry name" value="Histone-fold"/>
    <property type="match status" value="1"/>
</dbReference>
<comment type="caution">
    <text evidence="1">The sequence shown here is derived from an EMBL/GenBank/DDBJ whole genome shotgun (WGS) entry which is preliminary data.</text>
</comment>
<dbReference type="EMBL" id="MNPL01032991">
    <property type="protein sequence ID" value="OQR66310.1"/>
    <property type="molecule type" value="Genomic_DNA"/>
</dbReference>
<name>A0A1V9WYI0_9ACAR</name>